<comment type="caution">
    <text evidence="1">The sequence shown here is derived from an EMBL/GenBank/DDBJ whole genome shotgun (WGS) entry which is preliminary data.</text>
</comment>
<dbReference type="EMBL" id="JANBPG010001108">
    <property type="protein sequence ID" value="KAJ1891758.1"/>
    <property type="molecule type" value="Genomic_DNA"/>
</dbReference>
<protein>
    <submittedName>
        <fullName evidence="1">Origin recognition complex subunit 3</fullName>
    </submittedName>
</protein>
<dbReference type="Proteomes" id="UP001150581">
    <property type="component" value="Unassembled WGS sequence"/>
</dbReference>
<reference evidence="1" key="1">
    <citation type="submission" date="2022-07" db="EMBL/GenBank/DDBJ databases">
        <title>Phylogenomic reconstructions and comparative analyses of Kickxellomycotina fungi.</title>
        <authorList>
            <person name="Reynolds N.K."/>
            <person name="Stajich J.E."/>
            <person name="Barry K."/>
            <person name="Grigoriev I.V."/>
            <person name="Crous P."/>
            <person name="Smith M.E."/>
        </authorList>
    </citation>
    <scope>NUCLEOTIDE SEQUENCE</scope>
    <source>
        <strain evidence="1">Benny 63K</strain>
    </source>
</reference>
<name>A0ACC1IDA7_9FUNG</name>
<organism evidence="1 2">
    <name type="scientific">Kickxella alabastrina</name>
    <dbReference type="NCBI Taxonomy" id="61397"/>
    <lineage>
        <taxon>Eukaryota</taxon>
        <taxon>Fungi</taxon>
        <taxon>Fungi incertae sedis</taxon>
        <taxon>Zoopagomycota</taxon>
        <taxon>Kickxellomycotina</taxon>
        <taxon>Kickxellomycetes</taxon>
        <taxon>Kickxellales</taxon>
        <taxon>Kickxellaceae</taxon>
        <taxon>Kickxella</taxon>
    </lineage>
</organism>
<proteinExistence type="predicted"/>
<gene>
    <name evidence="1" type="primary">ORC3_2</name>
    <name evidence="1" type="ORF">LPJ66_006735</name>
</gene>
<keyword evidence="2" id="KW-1185">Reference proteome</keyword>
<sequence>MAEAYKPVDAFDSMTESTFILRPSSQQQQPQQDKPIPKSKRGRPTRVTASKSNDDGDDSNENISANGGYVQLIQARESADSMHLRQRLFEDMWVPLEQLLVEIEQQVNNVGVTEVCSFIDSSYKRIESREEGQLEAPFAEIAAAVAFSGVNTGDHSKLFQSLQNQLVSRGHHVALLESQYCSSLSNMLKALLDQISVSLGVSDSTGPRGKSSSAVFGVGSSAKTIPYDMSLLKLWWDMSETSKDSRAVIILQDFEGFAPMIVDDFVRIAARYCQEVPIVIVLGLATSYESIHQSLTKASISMLNVERFNLQRSKQCIDAVIRSIFVEGASTLLFGAESYKSLIDQFLMYNFSITGFVNKLKYAVMNFFYAQPLSVLAAMLKHSGGRANGRTTVVECPIRLSEDQVELIRMQKSVQEFLEDKADGPDGRKYVHQALTDDEFFQNTVLPEMVQLLVSYRQCYRLGMEMILAVQGAMPKSLHKPIHMLHYYGISQLFDECVHWKTLSAVMRRMKAPEMEQLLANLCLVVEAAGNIDFAHAIQNGVDIKFLLQEASNLVSDPEAALTEQSESGEALSKRIRTRTDMENRPFLLFDNSSSDQMLRALDKCSGHIEAILRVCLLPYQRAPLQEIFYYKQSLLLDTTFSAQPRAAVQAALGKSHYYINCDCCKSAAEDLDDSNDDDGDGDGEDNVDAEQRVMASMNDTSIAYRLHQECGRMINLYDWYSAFASVVEQGGGRARKQVAQSEIQARFMRAVEEMRFLGFIKSTQRKTDHVMRLTWAM</sequence>
<evidence type="ECO:0000313" key="1">
    <source>
        <dbReference type="EMBL" id="KAJ1891758.1"/>
    </source>
</evidence>
<evidence type="ECO:0000313" key="2">
    <source>
        <dbReference type="Proteomes" id="UP001150581"/>
    </source>
</evidence>
<accession>A0ACC1IDA7</accession>